<dbReference type="EMBL" id="BTRK01000002">
    <property type="protein sequence ID" value="GMR38283.1"/>
    <property type="molecule type" value="Genomic_DNA"/>
</dbReference>
<organism evidence="2 3">
    <name type="scientific">Pristionchus mayeri</name>
    <dbReference type="NCBI Taxonomy" id="1317129"/>
    <lineage>
        <taxon>Eukaryota</taxon>
        <taxon>Metazoa</taxon>
        <taxon>Ecdysozoa</taxon>
        <taxon>Nematoda</taxon>
        <taxon>Chromadorea</taxon>
        <taxon>Rhabditida</taxon>
        <taxon>Rhabditina</taxon>
        <taxon>Diplogasteromorpha</taxon>
        <taxon>Diplogasteroidea</taxon>
        <taxon>Neodiplogasteridae</taxon>
        <taxon>Pristionchus</taxon>
    </lineage>
</organism>
<keyword evidence="3" id="KW-1185">Reference proteome</keyword>
<evidence type="ECO:0000313" key="3">
    <source>
        <dbReference type="Proteomes" id="UP001328107"/>
    </source>
</evidence>
<keyword evidence="1" id="KW-0472">Membrane</keyword>
<protein>
    <submittedName>
        <fullName evidence="2">Uncharacterized protein</fullName>
    </submittedName>
</protein>
<feature type="transmembrane region" description="Helical" evidence="1">
    <location>
        <begin position="84"/>
        <end position="107"/>
    </location>
</feature>
<accession>A0AAN5C5K1</accession>
<dbReference type="Proteomes" id="UP001328107">
    <property type="component" value="Unassembled WGS sequence"/>
</dbReference>
<feature type="transmembrane region" description="Helical" evidence="1">
    <location>
        <begin position="39"/>
        <end position="72"/>
    </location>
</feature>
<feature type="non-terminal residue" evidence="2">
    <location>
        <position position="146"/>
    </location>
</feature>
<evidence type="ECO:0000256" key="1">
    <source>
        <dbReference type="SAM" id="Phobius"/>
    </source>
</evidence>
<sequence>MVYHWPVFTYRIGCLNSMIASQCMVVLITSYYFVLDMLLLFYIGIISNAYCLSETIHFCMEIIVHILLFLACKRLNHTFCMISIFIQSVNLILNLSFVVFLWIGMLPTEHYEWNSVQPWVFAVPLLPSIFAVYCFVCCFKLIVYTK</sequence>
<keyword evidence="1" id="KW-1133">Transmembrane helix</keyword>
<feature type="transmembrane region" description="Helical" evidence="1">
    <location>
        <begin position="119"/>
        <end position="143"/>
    </location>
</feature>
<proteinExistence type="predicted"/>
<gene>
    <name evidence="2" type="ORF">PMAYCL1PPCAC_08478</name>
</gene>
<name>A0AAN5C5K1_9BILA</name>
<reference evidence="3" key="1">
    <citation type="submission" date="2022-10" db="EMBL/GenBank/DDBJ databases">
        <title>Genome assembly of Pristionchus species.</title>
        <authorList>
            <person name="Yoshida K."/>
            <person name="Sommer R.J."/>
        </authorList>
    </citation>
    <scope>NUCLEOTIDE SEQUENCE [LARGE SCALE GENOMIC DNA]</scope>
    <source>
        <strain evidence="3">RS5460</strain>
    </source>
</reference>
<evidence type="ECO:0000313" key="2">
    <source>
        <dbReference type="EMBL" id="GMR38283.1"/>
    </source>
</evidence>
<dbReference type="AlphaFoldDB" id="A0AAN5C5K1"/>
<keyword evidence="1" id="KW-0812">Transmembrane</keyword>
<feature type="transmembrane region" description="Helical" evidence="1">
    <location>
        <begin position="12"/>
        <end position="33"/>
    </location>
</feature>
<comment type="caution">
    <text evidence="2">The sequence shown here is derived from an EMBL/GenBank/DDBJ whole genome shotgun (WGS) entry which is preliminary data.</text>
</comment>